<sequence length="69" mass="7472">MPSSTILCFTCLLKSSSALLASAGGICPWRVLARSDMRCLRRKPLAHPLEAAKIRTGIPMSRPTASAFR</sequence>
<evidence type="ECO:0008006" key="4">
    <source>
        <dbReference type="Google" id="ProtNLM"/>
    </source>
</evidence>
<feature type="signal peptide" evidence="1">
    <location>
        <begin position="1"/>
        <end position="18"/>
    </location>
</feature>
<reference evidence="2 3" key="1">
    <citation type="submission" date="2018-09" db="EMBL/GenBank/DDBJ databases">
        <title>Genomic investigation of the strawberry pathogen Phytophthora fragariae indicates pathogenicity is determined by transcriptional variation in three key races.</title>
        <authorList>
            <person name="Adams T.M."/>
            <person name="Armitage A.D."/>
            <person name="Sobczyk M.K."/>
            <person name="Bates H.J."/>
            <person name="Dunwell J.M."/>
            <person name="Nellist C.F."/>
            <person name="Harrison R.J."/>
        </authorList>
    </citation>
    <scope>NUCLEOTIDE SEQUENCE [LARGE SCALE GENOMIC DNA]</scope>
    <source>
        <strain evidence="2 3">SCRP324</strain>
    </source>
</reference>
<organism evidence="2 3">
    <name type="scientific">Phytophthora rubi</name>
    <dbReference type="NCBI Taxonomy" id="129364"/>
    <lineage>
        <taxon>Eukaryota</taxon>
        <taxon>Sar</taxon>
        <taxon>Stramenopiles</taxon>
        <taxon>Oomycota</taxon>
        <taxon>Peronosporomycetes</taxon>
        <taxon>Peronosporales</taxon>
        <taxon>Peronosporaceae</taxon>
        <taxon>Phytophthora</taxon>
    </lineage>
</organism>
<name>A0A6A3I379_9STRA</name>
<keyword evidence="1" id="KW-0732">Signal</keyword>
<dbReference type="AlphaFoldDB" id="A0A6A3I379"/>
<dbReference type="OrthoDB" id="10301313at2759"/>
<accession>A0A6A3I379</accession>
<feature type="chain" id="PRO_5025508366" description="Secreted protein" evidence="1">
    <location>
        <begin position="19"/>
        <end position="69"/>
    </location>
</feature>
<evidence type="ECO:0000256" key="1">
    <source>
        <dbReference type="SAM" id="SignalP"/>
    </source>
</evidence>
<proteinExistence type="predicted"/>
<dbReference type="Proteomes" id="UP000435112">
    <property type="component" value="Unassembled WGS sequence"/>
</dbReference>
<evidence type="ECO:0000313" key="3">
    <source>
        <dbReference type="Proteomes" id="UP000435112"/>
    </source>
</evidence>
<protein>
    <recommendedName>
        <fullName evidence="4">Secreted protein</fullName>
    </recommendedName>
</protein>
<dbReference type="EMBL" id="QXFU01003511">
    <property type="protein sequence ID" value="KAE8974794.1"/>
    <property type="molecule type" value="Genomic_DNA"/>
</dbReference>
<comment type="caution">
    <text evidence="2">The sequence shown here is derived from an EMBL/GenBank/DDBJ whole genome shotgun (WGS) entry which is preliminary data.</text>
</comment>
<gene>
    <name evidence="2" type="ORF">PR002_g25793</name>
</gene>
<evidence type="ECO:0000313" key="2">
    <source>
        <dbReference type="EMBL" id="KAE8974794.1"/>
    </source>
</evidence>